<evidence type="ECO:0000313" key="3">
    <source>
        <dbReference type="EMBL" id="TCB59875.1"/>
    </source>
</evidence>
<feature type="region of interest" description="Disordered" evidence="1">
    <location>
        <begin position="311"/>
        <end position="330"/>
    </location>
</feature>
<feature type="domain" description="GmrSD restriction endonucleases N-terminal" evidence="2">
    <location>
        <begin position="12"/>
        <end position="239"/>
    </location>
</feature>
<evidence type="ECO:0000259" key="2">
    <source>
        <dbReference type="Pfam" id="PF03235"/>
    </source>
</evidence>
<protein>
    <submittedName>
        <fullName evidence="3">DUF262 domain-containing protein</fullName>
    </submittedName>
</protein>
<dbReference type="Proteomes" id="UP000291380">
    <property type="component" value="Unassembled WGS sequence"/>
</dbReference>
<evidence type="ECO:0000256" key="1">
    <source>
        <dbReference type="SAM" id="MobiDB-lite"/>
    </source>
</evidence>
<gene>
    <name evidence="3" type="ORF">E0H85_06415</name>
</gene>
<reference evidence="3 4" key="1">
    <citation type="submission" date="2019-02" db="EMBL/GenBank/DDBJ databases">
        <title>High diversity of culturable Acinetobacter species in natural soil and water ecosystems.</title>
        <authorList>
            <person name="Radolfova-Krizova L."/>
            <person name="Nemec A."/>
        </authorList>
    </citation>
    <scope>NUCLEOTIDE SEQUENCE [LARGE SCALE GENOMIC DNA]</scope>
    <source>
        <strain evidence="3 4">ANC 4281</strain>
    </source>
</reference>
<comment type="caution">
    <text evidence="3">The sequence shown here is derived from an EMBL/GenBank/DDBJ whole genome shotgun (WGS) entry which is preliminary data.</text>
</comment>
<name>A0A4R0EMU7_9GAMM</name>
<proteinExistence type="predicted"/>
<dbReference type="OrthoDB" id="9798761at2"/>
<dbReference type="EMBL" id="SJOA01000006">
    <property type="protein sequence ID" value="TCB59875.1"/>
    <property type="molecule type" value="Genomic_DNA"/>
</dbReference>
<dbReference type="InterPro" id="IPR004919">
    <property type="entry name" value="GmrSD_N"/>
</dbReference>
<accession>A0A4R0EMU7</accession>
<dbReference type="Pfam" id="PF03235">
    <property type="entry name" value="GmrSD_N"/>
    <property type="match status" value="1"/>
</dbReference>
<dbReference type="RefSeq" id="WP_131270943.1">
    <property type="nucleotide sequence ID" value="NZ_SJOA01000006.1"/>
</dbReference>
<organism evidence="3 4">
    <name type="scientific">Acinetobacter terrae</name>
    <dbReference type="NCBI Taxonomy" id="2731247"/>
    <lineage>
        <taxon>Bacteria</taxon>
        <taxon>Pseudomonadati</taxon>
        <taxon>Pseudomonadota</taxon>
        <taxon>Gammaproteobacteria</taxon>
        <taxon>Moraxellales</taxon>
        <taxon>Moraxellaceae</taxon>
        <taxon>Acinetobacter</taxon>
        <taxon>Acinetobacter Taxon 24</taxon>
    </lineage>
</organism>
<evidence type="ECO:0000313" key="4">
    <source>
        <dbReference type="Proteomes" id="UP000291380"/>
    </source>
</evidence>
<sequence>MSSQYTFWRLVEEFKIIVPIIQRDYAQGRKDDLKIEQIRKTFIQHLLEKINQNSHKSDLDFVYGSVVDEQLKLLDGQQRLTTLFLLHWYLAWKSDVILDKTIQEKLLRFSYETRTSSRDFIKSLIEQAPNLKCIWDHDHTKKLSERIENEAWYFSIWKKDPTVQSILEMLDEIDLQFRAKEQDSQPYNAAQMWDNLVTHQVLTFYFLRMDDFALTDELYIKMNARGVQLTEFENFKAWLQGYTEDEIDAQVRKDFFSKLDREWTDFLWNLKCKFGDSKEKNEAFDFDFMFMQVFKSVLLCHFYRNEDIDHKNKQQPEQSSDPTPEADEKSLLSRLRKNLFVSSEEYKRILKGSDGSLKEILKNISRLFNLLIHHNEELEIETILRQVFKSGTSSYLDQAHFAILYFYVHHIDQPEQFSDWFNISTRLVNNAKGYYNAESNLVKVIHVLNSLAAYIGKEEVLEKLAVLQKDSQEFKTFEIAFEDHHLLHEIEKAQLILQDGQWKSLFKPYEQHDYFYGQINFLIELSKNEDRKKVCPETFKNYADKAFKLFSKEFLDDDQYRLHRSLLSFDNYLVKDGANRTFCREVYRTVRHRNENWRKVFENLNTFDNINALQTLQRLLDELPADFNANSLDGIIETYGSQVNDWRIYFIKHPEAIRYCQKYQIRFISHDEIYLLSSRQMNGAHAELRTYVLYLELLKQQGIDNKINDANAILDYEYVANSIDKPAVLVKNWNNGTLKIKFSQGQFLAEFYGLDQHGNEQLLELNQDIDPFSLFKNVQNVILSLVKVTNAVEGAA</sequence>
<dbReference type="AlphaFoldDB" id="A0A4R0EMU7"/>